<feature type="domain" description="Prolow-density lipoprotein receptor-related protein 1-like beta-propeller" evidence="2">
    <location>
        <begin position="43"/>
        <end position="174"/>
    </location>
</feature>
<keyword evidence="1" id="KW-0732">Signal</keyword>
<proteinExistence type="predicted"/>
<feature type="chain" id="PRO_5045259237" evidence="1">
    <location>
        <begin position="33"/>
        <end position="435"/>
    </location>
</feature>
<name>A0ABV8SHT1_9BACL</name>
<dbReference type="InterPro" id="IPR032485">
    <property type="entry name" value="LRP1-like_beta_prop"/>
</dbReference>
<comment type="caution">
    <text evidence="3">The sequence shown here is derived from an EMBL/GenBank/DDBJ whole genome shotgun (WGS) entry which is preliminary data.</text>
</comment>
<dbReference type="RefSeq" id="WP_204604539.1">
    <property type="nucleotide sequence ID" value="NZ_JBHSED010000071.1"/>
</dbReference>
<evidence type="ECO:0000313" key="4">
    <source>
        <dbReference type="Proteomes" id="UP001595755"/>
    </source>
</evidence>
<evidence type="ECO:0000259" key="2">
    <source>
        <dbReference type="Pfam" id="PF16472"/>
    </source>
</evidence>
<protein>
    <submittedName>
        <fullName evidence="3">DUF5050 domain-containing protein</fullName>
    </submittedName>
</protein>
<keyword evidence="4" id="KW-1185">Reference proteome</keyword>
<dbReference type="Pfam" id="PF16472">
    <property type="entry name" value="DUF5050"/>
    <property type="match status" value="1"/>
</dbReference>
<dbReference type="Proteomes" id="UP001595755">
    <property type="component" value="Unassembled WGS sequence"/>
</dbReference>
<gene>
    <name evidence="3" type="ORF">ACFO1S_27155</name>
</gene>
<dbReference type="SUPFAM" id="SSF82171">
    <property type="entry name" value="DPP6 N-terminal domain-like"/>
    <property type="match status" value="1"/>
</dbReference>
<evidence type="ECO:0000256" key="1">
    <source>
        <dbReference type="SAM" id="SignalP"/>
    </source>
</evidence>
<organism evidence="3 4">
    <name type="scientific">Cohnella boryungensis</name>
    <dbReference type="NCBI Taxonomy" id="768479"/>
    <lineage>
        <taxon>Bacteria</taxon>
        <taxon>Bacillati</taxon>
        <taxon>Bacillota</taxon>
        <taxon>Bacilli</taxon>
        <taxon>Bacillales</taxon>
        <taxon>Paenibacillaceae</taxon>
        <taxon>Cohnella</taxon>
    </lineage>
</organism>
<feature type="signal peptide" evidence="1">
    <location>
        <begin position="1"/>
        <end position="32"/>
    </location>
</feature>
<evidence type="ECO:0000313" key="3">
    <source>
        <dbReference type="EMBL" id="MFC4307108.1"/>
    </source>
</evidence>
<sequence length="435" mass="47389">MYSMTLFTKRTILAIALFALAWSIIGTGSARAEGAASNEEVAVIYYVSDGDLYRVKTDGSPAQRLRQNFDGVELKPAGDFMYYLFSEKSTTLLRLSLTDDQAKARDYGGDKRVISFETYGDMVYFMDDYGRLYRAASTVEKGADATLVADMIDVDFPAFTVVEDRIYYNALRNGRTTWVASKAADGSGAVQWIAAGALDSAYFAKTDSTSLNLMINTKPQEQQYSTDCMVLYTLPKKGGTAKAVNAKAPLDANAVYSGSWAGSDAYMYNKDIRLDGSGDYNYAKSKGHLLTKAGKTIELSKSGIYEIANLGANKYAYVGANGKAYVGTLANGKVKTTKALSLNGVGYVRNMMSKGKVKSTVLFGNTGAYVLNPDLTLKKMVGVEWDLCVYEDDIDGIFYVNAGDNGRLYRMTADGKSSTKLTDEKVSRIVLITKA</sequence>
<reference evidence="4" key="1">
    <citation type="journal article" date="2019" name="Int. J. Syst. Evol. Microbiol.">
        <title>The Global Catalogue of Microorganisms (GCM) 10K type strain sequencing project: providing services to taxonomists for standard genome sequencing and annotation.</title>
        <authorList>
            <consortium name="The Broad Institute Genomics Platform"/>
            <consortium name="The Broad Institute Genome Sequencing Center for Infectious Disease"/>
            <person name="Wu L."/>
            <person name="Ma J."/>
        </authorList>
    </citation>
    <scope>NUCLEOTIDE SEQUENCE [LARGE SCALE GENOMIC DNA]</scope>
    <source>
        <strain evidence="4">CGMCC 4.1641</strain>
    </source>
</reference>
<accession>A0ABV8SHT1</accession>
<dbReference type="EMBL" id="JBHSED010000071">
    <property type="protein sequence ID" value="MFC4307108.1"/>
    <property type="molecule type" value="Genomic_DNA"/>
</dbReference>